<evidence type="ECO:0000256" key="2">
    <source>
        <dbReference type="ARBA" id="ARBA00007079"/>
    </source>
</evidence>
<keyword evidence="4 10" id="KW-0812">Transmembrane</keyword>
<comment type="subcellular location">
    <subcellularLocation>
        <location evidence="1">Membrane</location>
        <topology evidence="1">Multi-pass membrane protein</topology>
    </subcellularLocation>
</comment>
<feature type="transmembrane region" description="Helical" evidence="10">
    <location>
        <begin position="164"/>
        <end position="184"/>
    </location>
</feature>
<feature type="transmembrane region" description="Helical" evidence="10">
    <location>
        <begin position="226"/>
        <end position="244"/>
    </location>
</feature>
<dbReference type="InterPro" id="IPR020966">
    <property type="entry name" value="ALMT"/>
</dbReference>
<dbReference type="PANTHER" id="PTHR31086">
    <property type="entry name" value="ALUMINUM-ACTIVATED MALATE TRANSPORTER 10"/>
    <property type="match status" value="1"/>
</dbReference>
<feature type="transmembrane region" description="Helical" evidence="10">
    <location>
        <begin position="141"/>
        <end position="158"/>
    </location>
</feature>
<sequence>MMRSSSSSTVVSIPYDEEDVRTHPAAAAPGVYDTPPPPQHQEKGANGGDKINIDNNNNNNNKSKKNVFIMRIKMKKWCELDKRKAVHSMKVGAALVLVSLLYVLDPLFNQVGQNAMWAIMTVVVVFEFYAGATISKGINRGIGTILGGLLGCLAALVAHKLGGLHSTFVVAMSVFIVGGGATYVRMVPRVKRKFDYGVMIFILTFNLVVVSGVRAESVLKLARERLSTIGMGFAVCIFTSLLIFPEWASDQLHSSTAANFQHIASSLEGCLVEYFKISDEKEREGKGAANLSACKSVLHSKSSDESLANFAKWEPWHGKFGFSYPWDKYMEIGEALRELAAIVISLKGCIQSSSQPLPAERGIIKEACEIAGVSVACILRELGEGIKGMKGCRVKGTISPKLQCMKQDNLNAVMIMSSDSPTDMGMATFVFLLNEMIDKVEGLVAMVEKLGDIAGFHKHKLEVEMC</sequence>
<feature type="transmembrane region" description="Helical" evidence="10">
    <location>
        <begin position="196"/>
        <end position="214"/>
    </location>
</feature>
<evidence type="ECO:0000256" key="9">
    <source>
        <dbReference type="SAM" id="MobiDB-lite"/>
    </source>
</evidence>
<keyword evidence="5 10" id="KW-1133">Transmembrane helix</keyword>
<reference evidence="11 12" key="1">
    <citation type="submission" date="2018-06" db="EMBL/GenBank/DDBJ databases">
        <title>The Genome of Cuscuta australis (Dodder) Provides Insight into the Evolution of Plant Parasitism.</title>
        <authorList>
            <person name="Liu H."/>
        </authorList>
    </citation>
    <scope>NUCLEOTIDE SEQUENCE [LARGE SCALE GENOMIC DNA]</scope>
    <source>
        <strain evidence="12">cv. Yunnan</strain>
        <tissue evidence="11">Vines</tissue>
    </source>
</reference>
<evidence type="ECO:0000256" key="5">
    <source>
        <dbReference type="ARBA" id="ARBA00022989"/>
    </source>
</evidence>
<evidence type="ECO:0000256" key="8">
    <source>
        <dbReference type="ARBA" id="ARBA00023303"/>
    </source>
</evidence>
<dbReference type="AlphaFoldDB" id="A0A328DE33"/>
<gene>
    <name evidence="11" type="ORF">DM860_012651</name>
</gene>
<keyword evidence="8" id="KW-0407">Ion channel</keyword>
<dbReference type="Proteomes" id="UP000249390">
    <property type="component" value="Unassembled WGS sequence"/>
</dbReference>
<evidence type="ECO:0000313" key="12">
    <source>
        <dbReference type="Proteomes" id="UP000249390"/>
    </source>
</evidence>
<keyword evidence="12" id="KW-1185">Reference proteome</keyword>
<comment type="caution">
    <text evidence="11">The sequence shown here is derived from an EMBL/GenBank/DDBJ whole genome shotgun (WGS) entry which is preliminary data.</text>
</comment>
<evidence type="ECO:0000256" key="10">
    <source>
        <dbReference type="SAM" id="Phobius"/>
    </source>
</evidence>
<dbReference type="GO" id="GO:0015743">
    <property type="term" value="P:malate transport"/>
    <property type="evidence" value="ECO:0007669"/>
    <property type="project" value="InterPro"/>
</dbReference>
<evidence type="ECO:0000256" key="3">
    <source>
        <dbReference type="ARBA" id="ARBA00022448"/>
    </source>
</evidence>
<evidence type="ECO:0000256" key="6">
    <source>
        <dbReference type="ARBA" id="ARBA00023065"/>
    </source>
</evidence>
<keyword evidence="3" id="KW-0813">Transport</keyword>
<keyword evidence="6" id="KW-0406">Ion transport</keyword>
<evidence type="ECO:0000256" key="4">
    <source>
        <dbReference type="ARBA" id="ARBA00022692"/>
    </source>
</evidence>
<feature type="region of interest" description="Disordered" evidence="9">
    <location>
        <begin position="24"/>
        <end position="62"/>
    </location>
</feature>
<keyword evidence="7 10" id="KW-0472">Membrane</keyword>
<name>A0A328DE33_9ASTE</name>
<feature type="compositionally biased region" description="Low complexity" evidence="9">
    <location>
        <begin position="48"/>
        <end position="61"/>
    </location>
</feature>
<protein>
    <recommendedName>
        <fullName evidence="13">Aluminum-activated malate transporter</fullName>
    </recommendedName>
</protein>
<dbReference type="GO" id="GO:0016020">
    <property type="term" value="C:membrane"/>
    <property type="evidence" value="ECO:0007669"/>
    <property type="project" value="UniProtKB-SubCell"/>
</dbReference>
<organism evidence="11 12">
    <name type="scientific">Cuscuta australis</name>
    <dbReference type="NCBI Taxonomy" id="267555"/>
    <lineage>
        <taxon>Eukaryota</taxon>
        <taxon>Viridiplantae</taxon>
        <taxon>Streptophyta</taxon>
        <taxon>Embryophyta</taxon>
        <taxon>Tracheophyta</taxon>
        <taxon>Spermatophyta</taxon>
        <taxon>Magnoliopsida</taxon>
        <taxon>eudicotyledons</taxon>
        <taxon>Gunneridae</taxon>
        <taxon>Pentapetalae</taxon>
        <taxon>asterids</taxon>
        <taxon>lamiids</taxon>
        <taxon>Solanales</taxon>
        <taxon>Convolvulaceae</taxon>
        <taxon>Cuscuteae</taxon>
        <taxon>Cuscuta</taxon>
        <taxon>Cuscuta subgen. Grammica</taxon>
        <taxon>Cuscuta sect. Cleistogrammica</taxon>
    </lineage>
</organism>
<dbReference type="EMBL" id="NQVE01000156">
    <property type="protein sequence ID" value="RAL43510.1"/>
    <property type="molecule type" value="Genomic_DNA"/>
</dbReference>
<accession>A0A328DE33</accession>
<feature type="transmembrane region" description="Helical" evidence="10">
    <location>
        <begin position="116"/>
        <end position="134"/>
    </location>
</feature>
<feature type="transmembrane region" description="Helical" evidence="10">
    <location>
        <begin position="85"/>
        <end position="104"/>
    </location>
</feature>
<dbReference type="GO" id="GO:0034220">
    <property type="term" value="P:monoatomic ion transmembrane transport"/>
    <property type="evidence" value="ECO:0007669"/>
    <property type="project" value="UniProtKB-KW"/>
</dbReference>
<comment type="similarity">
    <text evidence="2">Belongs to the aromatic acid exporter (TC 2.A.85) family.</text>
</comment>
<evidence type="ECO:0000256" key="7">
    <source>
        <dbReference type="ARBA" id="ARBA00023136"/>
    </source>
</evidence>
<evidence type="ECO:0000256" key="1">
    <source>
        <dbReference type="ARBA" id="ARBA00004141"/>
    </source>
</evidence>
<evidence type="ECO:0008006" key="13">
    <source>
        <dbReference type="Google" id="ProtNLM"/>
    </source>
</evidence>
<evidence type="ECO:0000313" key="11">
    <source>
        <dbReference type="EMBL" id="RAL43510.1"/>
    </source>
</evidence>
<proteinExistence type="inferred from homology"/>
<dbReference type="Pfam" id="PF11744">
    <property type="entry name" value="ALMT"/>
    <property type="match status" value="1"/>
</dbReference>